<dbReference type="AlphaFoldDB" id="A0A363NPK7"/>
<feature type="domain" description="BACON" evidence="1">
    <location>
        <begin position="176"/>
        <end position="228"/>
    </location>
</feature>
<dbReference type="EMBL" id="QCXX01000006">
    <property type="protein sequence ID" value="PUV22708.1"/>
    <property type="molecule type" value="Genomic_DNA"/>
</dbReference>
<dbReference type="OrthoDB" id="7168509at2"/>
<dbReference type="InterPro" id="IPR013783">
    <property type="entry name" value="Ig-like_fold"/>
</dbReference>
<organism evidence="2 3">
    <name type="scientific">Sphingobacterium athyrii</name>
    <dbReference type="NCBI Taxonomy" id="2152717"/>
    <lineage>
        <taxon>Bacteria</taxon>
        <taxon>Pseudomonadati</taxon>
        <taxon>Bacteroidota</taxon>
        <taxon>Sphingobacteriia</taxon>
        <taxon>Sphingobacteriales</taxon>
        <taxon>Sphingobacteriaceae</taxon>
        <taxon>Sphingobacterium</taxon>
    </lineage>
</organism>
<keyword evidence="3" id="KW-1185">Reference proteome</keyword>
<dbReference type="Pfam" id="PF13004">
    <property type="entry name" value="BACON"/>
    <property type="match status" value="2"/>
</dbReference>
<reference evidence="2 3" key="1">
    <citation type="submission" date="2018-04" db="EMBL/GenBank/DDBJ databases">
        <title>Sphingobacterium sp. M46 Genome.</title>
        <authorList>
            <person name="Cheng J."/>
            <person name="Li Y."/>
        </authorList>
    </citation>
    <scope>NUCLEOTIDE SEQUENCE [LARGE SCALE GENOMIC DNA]</scope>
    <source>
        <strain evidence="2 3">M46</strain>
    </source>
</reference>
<dbReference type="Gene3D" id="2.60.40.10">
    <property type="entry name" value="Immunoglobulins"/>
    <property type="match status" value="2"/>
</dbReference>
<gene>
    <name evidence="2" type="ORF">DCO56_21165</name>
</gene>
<name>A0A363NPK7_9SPHI</name>
<evidence type="ECO:0000259" key="1">
    <source>
        <dbReference type="Pfam" id="PF13004"/>
    </source>
</evidence>
<dbReference type="Proteomes" id="UP000250831">
    <property type="component" value="Unassembled WGS sequence"/>
</dbReference>
<dbReference type="InterPro" id="IPR024361">
    <property type="entry name" value="BACON"/>
</dbReference>
<accession>A0A363NPK7</accession>
<feature type="domain" description="BACON" evidence="1">
    <location>
        <begin position="78"/>
        <end position="130"/>
    </location>
</feature>
<dbReference type="CDD" id="cd14948">
    <property type="entry name" value="BACON"/>
    <property type="match status" value="1"/>
</dbReference>
<proteinExistence type="predicted"/>
<evidence type="ECO:0000313" key="2">
    <source>
        <dbReference type="EMBL" id="PUV22708.1"/>
    </source>
</evidence>
<comment type="caution">
    <text evidence="2">The sequence shown here is derived from an EMBL/GenBank/DDBJ whole genome shotgun (WGS) entry which is preliminary data.</text>
</comment>
<protein>
    <recommendedName>
        <fullName evidence="1">BACON domain-containing protein</fullName>
    </recommendedName>
</protein>
<evidence type="ECO:0000313" key="3">
    <source>
        <dbReference type="Proteomes" id="UP000250831"/>
    </source>
</evidence>
<sequence length="427" mass="46964">MESMNTINYYKLDTLPKSIFVFCLSLIMILTSCKDDLEVDGAFALKDNPSKLEAAANGVSETYTVQASGKWKVEPLRKENWLKIDPMEGNGNGTFTVTVNKNTDPEARELTLFFTLNGKLQNNVLKVEQAGFTDQGQVKNPYLKIDGLSNRLEVLEAGMTGQYILRSTGKWKVALEDESEWVKVAPMEGEGDTPITITIDKNADIERTANLLLFLDDVQQASPLTVYQKGVKLQVEGDVVLKEDFNWLTYGSEIFNVTSGETRIASWSAEELDKGWTSTINTTEGGGNYASIYARPGFIKLGRTNYGGDLISPKLGNVQRTKNLLVTFKAVRYATGDHYLLNVGVKGPGTVSVSQFNVMNVATPNSNLESCRAAWQAPEATYSFVVTGATAETQIWLLGGAFDQRAGNWPATVNRIFVDDIVVTVAK</sequence>